<sequence length="38" mass="3951">MPLARAQLKPILPAAVSESQTPGSLTGFTPMSVRARIG</sequence>
<dbReference type="Proteomes" id="UP000257323">
    <property type="component" value="Unassembled WGS sequence"/>
</dbReference>
<evidence type="ECO:0000256" key="1">
    <source>
        <dbReference type="SAM" id="MobiDB-lite"/>
    </source>
</evidence>
<comment type="caution">
    <text evidence="2">The sequence shown here is derived from an EMBL/GenBank/DDBJ whole genome shotgun (WGS) entry which is preliminary data.</text>
</comment>
<evidence type="ECO:0000313" key="3">
    <source>
        <dbReference type="Proteomes" id="UP000257323"/>
    </source>
</evidence>
<feature type="compositionally biased region" description="Polar residues" evidence="1">
    <location>
        <begin position="18"/>
        <end position="29"/>
    </location>
</feature>
<name>A0A3E2BKI5_9BACT</name>
<feature type="region of interest" description="Disordered" evidence="1">
    <location>
        <begin position="18"/>
        <end position="38"/>
    </location>
</feature>
<evidence type="ECO:0000313" key="2">
    <source>
        <dbReference type="EMBL" id="RFT15253.1"/>
    </source>
</evidence>
<protein>
    <submittedName>
        <fullName evidence="2">Uncharacterized protein</fullName>
    </submittedName>
</protein>
<dbReference type="EMBL" id="QUAH01000011">
    <property type="protein sequence ID" value="RFT15253.1"/>
    <property type="molecule type" value="Genomic_DNA"/>
</dbReference>
<gene>
    <name evidence="2" type="ORF">OP8BY_0548</name>
</gene>
<accession>A0A3E2BKI5</accession>
<proteinExistence type="predicted"/>
<dbReference type="AlphaFoldDB" id="A0A3E2BKI5"/>
<reference evidence="2 3" key="1">
    <citation type="submission" date="2018-08" db="EMBL/GenBank/DDBJ databases">
        <title>Genome analysis of the thermophilic bacterium of the candidate phylum Aminicenantes from deep subsurface aquifer revealed its physiology and ecological role.</title>
        <authorList>
            <person name="Kadnikov V.V."/>
            <person name="Mardanov A.V."/>
            <person name="Beletsky A.V."/>
            <person name="Karnachuk O.V."/>
            <person name="Ravin N.V."/>
        </authorList>
    </citation>
    <scope>NUCLEOTIDE SEQUENCE [LARGE SCALE GENOMIC DNA]</scope>
    <source>
        <strain evidence="2">BY38</strain>
    </source>
</reference>
<organism evidence="2 3">
    <name type="scientific">Candidatus Saccharicenans subterraneus</name>
    <dbReference type="NCBI Taxonomy" id="2508984"/>
    <lineage>
        <taxon>Bacteria</taxon>
        <taxon>Candidatus Aminicenantota</taxon>
        <taxon>Candidatus Aminicenantia</taxon>
        <taxon>Candidatus Aminicenantales</taxon>
        <taxon>Candidatus Saccharicenantaceae</taxon>
        <taxon>Candidatus Saccharicenans</taxon>
    </lineage>
</organism>